<keyword evidence="2" id="KW-1185">Reference proteome</keyword>
<protein>
    <submittedName>
        <fullName evidence="1">Uncharacterized protein</fullName>
    </submittedName>
</protein>
<evidence type="ECO:0000313" key="2">
    <source>
        <dbReference type="Proteomes" id="UP000000238"/>
    </source>
</evidence>
<evidence type="ECO:0000313" key="1">
    <source>
        <dbReference type="EMBL" id="ABC29368.1"/>
    </source>
</evidence>
<dbReference type="EMBL" id="CP000155">
    <property type="protein sequence ID" value="ABC29368.1"/>
    <property type="molecule type" value="Genomic_DNA"/>
</dbReference>
<reference evidence="1 2" key="1">
    <citation type="journal article" date="2005" name="Nucleic Acids Res.">
        <title>Genomic blueprint of Hahella chejuensis, a marine microbe producing an algicidal agent.</title>
        <authorList>
            <person name="Jeong H."/>
            <person name="Yim J.H."/>
            <person name="Lee C."/>
            <person name="Choi S.-H."/>
            <person name="Park Y.K."/>
            <person name="Yoon S.H."/>
            <person name="Hur C.-G."/>
            <person name="Kang H.-Y."/>
            <person name="Kim D."/>
            <person name="Lee H.H."/>
            <person name="Park K.H."/>
            <person name="Park S.-H."/>
            <person name="Park H.-S."/>
            <person name="Lee H.K."/>
            <person name="Oh T.K."/>
            <person name="Kim J.F."/>
        </authorList>
    </citation>
    <scope>NUCLEOTIDE SEQUENCE [LARGE SCALE GENOMIC DNA]</scope>
    <source>
        <strain evidence="1 2">KCTC 2396</strain>
    </source>
</reference>
<dbReference type="AlphaFoldDB" id="Q2SJ06"/>
<name>Q2SJ06_HAHCH</name>
<dbReference type="KEGG" id="hch:HCH_02568"/>
<gene>
    <name evidence="1" type="ordered locus">HCH_02568</name>
</gene>
<dbReference type="Proteomes" id="UP000000238">
    <property type="component" value="Chromosome"/>
</dbReference>
<accession>Q2SJ06</accession>
<dbReference type="HOGENOM" id="CLU_1394623_0_0_6"/>
<organism evidence="1 2">
    <name type="scientific">Hahella chejuensis (strain KCTC 2396)</name>
    <dbReference type="NCBI Taxonomy" id="349521"/>
    <lineage>
        <taxon>Bacteria</taxon>
        <taxon>Pseudomonadati</taxon>
        <taxon>Pseudomonadota</taxon>
        <taxon>Gammaproteobacteria</taxon>
        <taxon>Oceanospirillales</taxon>
        <taxon>Hahellaceae</taxon>
        <taxon>Hahella</taxon>
    </lineage>
</organism>
<sequence>MLVQTYQKFIQTILYPPQYHKVKHMRKAQIALLISAFSLTPLSCSSIPEEAITLNQEILKEVGVIHDINKSLTDSFFNSKIEKIEEIENSSIRSYIALVSSELETNPLQSFGHQELESFYDGIKSIHDSSNIKKSEIVNQREASKKSLDEHFKLISEASTAITKILSSQAKIEYNSLNILKNLTSPLSPINITQE</sequence>
<proteinExistence type="predicted"/>